<reference evidence="2" key="1">
    <citation type="submission" date="2020-05" db="EMBL/GenBank/DDBJ databases">
        <authorList>
            <person name="Chiriac C."/>
            <person name="Salcher M."/>
            <person name="Ghai R."/>
            <person name="Kavagutti S V."/>
        </authorList>
    </citation>
    <scope>NUCLEOTIDE SEQUENCE</scope>
</reference>
<accession>A0A6J5RJX4</accession>
<gene>
    <name evidence="2" type="ORF">UFOVP1247_282</name>
    <name evidence="1" type="ORF">UFOVP970_322</name>
</gene>
<protein>
    <submittedName>
        <fullName evidence="2">Uncharacterized protein</fullName>
    </submittedName>
</protein>
<evidence type="ECO:0000313" key="2">
    <source>
        <dbReference type="EMBL" id="CAB4193911.1"/>
    </source>
</evidence>
<proteinExistence type="predicted"/>
<organism evidence="2">
    <name type="scientific">uncultured Caudovirales phage</name>
    <dbReference type="NCBI Taxonomy" id="2100421"/>
    <lineage>
        <taxon>Viruses</taxon>
        <taxon>Duplodnaviria</taxon>
        <taxon>Heunggongvirae</taxon>
        <taxon>Uroviricota</taxon>
        <taxon>Caudoviricetes</taxon>
        <taxon>Peduoviridae</taxon>
        <taxon>Maltschvirus</taxon>
        <taxon>Maltschvirus maltsch</taxon>
    </lineage>
</organism>
<sequence>MQKLDLSNVKNVIIINQNKMNDIRKLTKEQLLKEANAKSNQFKEWNDIFDLLSMVRKYDLSEMDAFSILSNRYKVKEKPFKSE</sequence>
<dbReference type="EMBL" id="LR797195">
    <property type="protein sequence ID" value="CAB4193911.1"/>
    <property type="molecule type" value="Genomic_DNA"/>
</dbReference>
<dbReference type="EMBL" id="LR796916">
    <property type="protein sequence ID" value="CAB4175690.1"/>
    <property type="molecule type" value="Genomic_DNA"/>
</dbReference>
<evidence type="ECO:0000313" key="1">
    <source>
        <dbReference type="EMBL" id="CAB4175690.1"/>
    </source>
</evidence>
<name>A0A6J5RJX4_9CAUD</name>